<organism evidence="5 6">
    <name type="scientific">Novosphingobium colocasiae</name>
    <dbReference type="NCBI Taxonomy" id="1256513"/>
    <lineage>
        <taxon>Bacteria</taxon>
        <taxon>Pseudomonadati</taxon>
        <taxon>Pseudomonadota</taxon>
        <taxon>Alphaproteobacteria</taxon>
        <taxon>Sphingomonadales</taxon>
        <taxon>Sphingomonadaceae</taxon>
        <taxon>Novosphingobium</taxon>
    </lineage>
</organism>
<keyword evidence="6" id="KW-1185">Reference proteome</keyword>
<evidence type="ECO:0000259" key="4">
    <source>
        <dbReference type="PROSITE" id="PS50949"/>
    </source>
</evidence>
<dbReference type="Pfam" id="PF07729">
    <property type="entry name" value="FCD"/>
    <property type="match status" value="1"/>
</dbReference>
<dbReference type="SMART" id="SM00345">
    <property type="entry name" value="HTH_GNTR"/>
    <property type="match status" value="1"/>
</dbReference>
<dbReference type="SMART" id="SM00895">
    <property type="entry name" value="FCD"/>
    <property type="match status" value="1"/>
</dbReference>
<keyword evidence="2" id="KW-0238">DNA-binding</keyword>
<dbReference type="InterPro" id="IPR011711">
    <property type="entry name" value="GntR_C"/>
</dbReference>
<dbReference type="Proteomes" id="UP000648075">
    <property type="component" value="Unassembled WGS sequence"/>
</dbReference>
<accession>A0A918PCE5</accession>
<proteinExistence type="predicted"/>
<dbReference type="GO" id="GO:0003700">
    <property type="term" value="F:DNA-binding transcription factor activity"/>
    <property type="evidence" value="ECO:0007669"/>
    <property type="project" value="InterPro"/>
</dbReference>
<keyword evidence="3" id="KW-0804">Transcription</keyword>
<reference evidence="5" key="1">
    <citation type="journal article" date="2014" name="Int. J. Syst. Evol. Microbiol.">
        <title>Complete genome sequence of Corynebacterium casei LMG S-19264T (=DSM 44701T), isolated from a smear-ripened cheese.</title>
        <authorList>
            <consortium name="US DOE Joint Genome Institute (JGI-PGF)"/>
            <person name="Walter F."/>
            <person name="Albersmeier A."/>
            <person name="Kalinowski J."/>
            <person name="Ruckert C."/>
        </authorList>
    </citation>
    <scope>NUCLEOTIDE SEQUENCE</scope>
    <source>
        <strain evidence="5">KCTC 32255</strain>
    </source>
</reference>
<dbReference type="InterPro" id="IPR000524">
    <property type="entry name" value="Tscrpt_reg_HTH_GntR"/>
</dbReference>
<name>A0A918PCE5_9SPHN</name>
<dbReference type="InterPro" id="IPR036388">
    <property type="entry name" value="WH-like_DNA-bd_sf"/>
</dbReference>
<dbReference type="GO" id="GO:0003677">
    <property type="term" value="F:DNA binding"/>
    <property type="evidence" value="ECO:0007669"/>
    <property type="project" value="UniProtKB-KW"/>
</dbReference>
<dbReference type="CDD" id="cd07377">
    <property type="entry name" value="WHTH_GntR"/>
    <property type="match status" value="1"/>
</dbReference>
<dbReference type="SUPFAM" id="SSF46785">
    <property type="entry name" value="Winged helix' DNA-binding domain"/>
    <property type="match status" value="1"/>
</dbReference>
<dbReference type="Pfam" id="PF00392">
    <property type="entry name" value="GntR"/>
    <property type="match status" value="1"/>
</dbReference>
<dbReference type="SUPFAM" id="SSF48008">
    <property type="entry name" value="GntR ligand-binding domain-like"/>
    <property type="match status" value="1"/>
</dbReference>
<evidence type="ECO:0000256" key="2">
    <source>
        <dbReference type="ARBA" id="ARBA00023125"/>
    </source>
</evidence>
<comment type="caution">
    <text evidence="5">The sequence shown here is derived from an EMBL/GenBank/DDBJ whole genome shotgun (WGS) entry which is preliminary data.</text>
</comment>
<dbReference type="PANTHER" id="PTHR43537">
    <property type="entry name" value="TRANSCRIPTIONAL REGULATOR, GNTR FAMILY"/>
    <property type="match status" value="1"/>
</dbReference>
<dbReference type="Gene3D" id="1.10.10.10">
    <property type="entry name" value="Winged helix-like DNA-binding domain superfamily/Winged helix DNA-binding domain"/>
    <property type="match status" value="1"/>
</dbReference>
<dbReference type="PROSITE" id="PS50949">
    <property type="entry name" value="HTH_GNTR"/>
    <property type="match status" value="1"/>
</dbReference>
<dbReference type="PANTHER" id="PTHR43537:SF49">
    <property type="entry name" value="TRANSCRIPTIONAL REGULATORY PROTEIN"/>
    <property type="match status" value="1"/>
</dbReference>
<reference evidence="5" key="2">
    <citation type="submission" date="2020-09" db="EMBL/GenBank/DDBJ databases">
        <authorList>
            <person name="Sun Q."/>
            <person name="Kim S."/>
        </authorList>
    </citation>
    <scope>NUCLEOTIDE SEQUENCE</scope>
    <source>
        <strain evidence="5">KCTC 32255</strain>
    </source>
</reference>
<evidence type="ECO:0000313" key="6">
    <source>
        <dbReference type="Proteomes" id="UP000648075"/>
    </source>
</evidence>
<keyword evidence="1" id="KW-0805">Transcription regulation</keyword>
<dbReference type="RefSeq" id="WP_229813831.1">
    <property type="nucleotide sequence ID" value="NZ_BMZA01000003.1"/>
</dbReference>
<gene>
    <name evidence="5" type="ORF">GCM10011614_12400</name>
</gene>
<dbReference type="Gene3D" id="1.20.120.530">
    <property type="entry name" value="GntR ligand-binding domain-like"/>
    <property type="match status" value="1"/>
</dbReference>
<dbReference type="PRINTS" id="PR00035">
    <property type="entry name" value="HTHGNTR"/>
</dbReference>
<evidence type="ECO:0000256" key="3">
    <source>
        <dbReference type="ARBA" id="ARBA00023163"/>
    </source>
</evidence>
<evidence type="ECO:0000256" key="1">
    <source>
        <dbReference type="ARBA" id="ARBA00023015"/>
    </source>
</evidence>
<feature type="domain" description="HTH gntR-type" evidence="4">
    <location>
        <begin position="3"/>
        <end position="70"/>
    </location>
</feature>
<dbReference type="AlphaFoldDB" id="A0A918PCE5"/>
<protein>
    <submittedName>
        <fullName evidence="5">Transcriptional regulator</fullName>
    </submittedName>
</protein>
<dbReference type="InterPro" id="IPR036390">
    <property type="entry name" value="WH_DNA-bd_sf"/>
</dbReference>
<evidence type="ECO:0000313" key="5">
    <source>
        <dbReference type="EMBL" id="GGY99000.1"/>
    </source>
</evidence>
<dbReference type="InterPro" id="IPR008920">
    <property type="entry name" value="TF_FadR/GntR_C"/>
</dbReference>
<sequence>MSGTAADKLADDLARAIIEGVFPPGARLDEQQLAQRYAVSRTPVREALRQLATTGLIEVRPRRGAIVTQVTPAQLEELFVAMAELEATCARLAALSMAPTERRRLQDLHETMGEMAAANDVAGFTDANQALHTLIYAGAHNVVLADWAAATRRRLSPFRRAQFRVEGRLPKSHSEHDAVVRAILQADAHAAHAAMLHHVTRVERSFEELCAESAASASA</sequence>
<dbReference type="EMBL" id="BMZA01000003">
    <property type="protein sequence ID" value="GGY99000.1"/>
    <property type="molecule type" value="Genomic_DNA"/>
</dbReference>